<feature type="domain" description="MlaB-like STAS" evidence="1">
    <location>
        <begin position="19"/>
        <end position="95"/>
    </location>
</feature>
<protein>
    <submittedName>
        <fullName evidence="2">STAS domain-containing protein</fullName>
    </submittedName>
</protein>
<dbReference type="RefSeq" id="WP_213217623.1">
    <property type="nucleotide sequence ID" value="NZ_QTKU01000005.1"/>
</dbReference>
<reference evidence="2" key="2">
    <citation type="journal article" date="2021" name="Microorganisms">
        <title>Bacterial Dimethylsulfoniopropionate Biosynthesis in the East China Sea.</title>
        <authorList>
            <person name="Liu J."/>
            <person name="Zhang Y."/>
            <person name="Liu J."/>
            <person name="Zhong H."/>
            <person name="Williams B.T."/>
            <person name="Zheng Y."/>
            <person name="Curson A.R.J."/>
            <person name="Sun C."/>
            <person name="Sun H."/>
            <person name="Song D."/>
            <person name="Wagner Mackenzie B."/>
            <person name="Bermejo Martinez A."/>
            <person name="Todd J.D."/>
            <person name="Zhang X.H."/>
        </authorList>
    </citation>
    <scope>NUCLEOTIDE SEQUENCE</scope>
    <source>
        <strain evidence="2">AESS21</strain>
    </source>
</reference>
<comment type="caution">
    <text evidence="2">The sequence shown here is derived from an EMBL/GenBank/DDBJ whole genome shotgun (WGS) entry which is preliminary data.</text>
</comment>
<name>A0A944GV46_9HYPH</name>
<sequence>MNTENIVTDKNDDTREYFELPQICDLAAASKVHAAMCDRGESSDLLIDASKVERCGTAVAQILLAASIDLEGQGNRLVISFMSDQFKTSLQDLGLGDCLCSWE</sequence>
<accession>A0A944GV46</accession>
<reference evidence="2" key="1">
    <citation type="submission" date="2018-08" db="EMBL/GenBank/DDBJ databases">
        <authorList>
            <person name="Jin W."/>
            <person name="Wang H."/>
            <person name="Yang Y."/>
            <person name="Li M."/>
            <person name="Liu J."/>
        </authorList>
    </citation>
    <scope>NUCLEOTIDE SEQUENCE</scope>
    <source>
        <strain evidence="2">AESS21</strain>
    </source>
</reference>
<gene>
    <name evidence="2" type="ORF">DYI23_19085</name>
</gene>
<dbReference type="AlphaFoldDB" id="A0A944GV46"/>
<dbReference type="Proteomes" id="UP000705379">
    <property type="component" value="Unassembled WGS sequence"/>
</dbReference>
<dbReference type="SUPFAM" id="SSF52091">
    <property type="entry name" value="SpoIIaa-like"/>
    <property type="match status" value="1"/>
</dbReference>
<evidence type="ECO:0000313" key="2">
    <source>
        <dbReference type="EMBL" id="MBS8262341.1"/>
    </source>
</evidence>
<dbReference type="Gene3D" id="3.30.750.24">
    <property type="entry name" value="STAS domain"/>
    <property type="match status" value="1"/>
</dbReference>
<organism evidence="2 3">
    <name type="scientific">Roseibium polysiphoniae</name>
    <dbReference type="NCBI Taxonomy" id="2571221"/>
    <lineage>
        <taxon>Bacteria</taxon>
        <taxon>Pseudomonadati</taxon>
        <taxon>Pseudomonadota</taxon>
        <taxon>Alphaproteobacteria</taxon>
        <taxon>Hyphomicrobiales</taxon>
        <taxon>Stappiaceae</taxon>
        <taxon>Roseibium</taxon>
    </lineage>
</organism>
<dbReference type="Pfam" id="PF13466">
    <property type="entry name" value="STAS_2"/>
    <property type="match status" value="1"/>
</dbReference>
<proteinExistence type="predicted"/>
<dbReference type="InterPro" id="IPR036513">
    <property type="entry name" value="STAS_dom_sf"/>
</dbReference>
<dbReference type="InterPro" id="IPR058548">
    <property type="entry name" value="MlaB-like_STAS"/>
</dbReference>
<dbReference type="EMBL" id="QTKU01000005">
    <property type="protein sequence ID" value="MBS8262341.1"/>
    <property type="molecule type" value="Genomic_DNA"/>
</dbReference>
<evidence type="ECO:0000313" key="3">
    <source>
        <dbReference type="Proteomes" id="UP000705379"/>
    </source>
</evidence>
<evidence type="ECO:0000259" key="1">
    <source>
        <dbReference type="Pfam" id="PF13466"/>
    </source>
</evidence>